<dbReference type="PANTHER" id="PTHR43308">
    <property type="entry name" value="OUTER MEMBRANE PROTEIN ALPHA-RELATED"/>
    <property type="match status" value="1"/>
</dbReference>
<dbReference type="GO" id="GO:0009341">
    <property type="term" value="C:beta-galactosidase complex"/>
    <property type="evidence" value="ECO:0007669"/>
    <property type="project" value="InterPro"/>
</dbReference>
<feature type="region of interest" description="Disordered" evidence="3">
    <location>
        <begin position="1474"/>
        <end position="1494"/>
    </location>
</feature>
<evidence type="ECO:0000256" key="1">
    <source>
        <dbReference type="ARBA" id="ARBA00022801"/>
    </source>
</evidence>
<feature type="domain" description="SLH" evidence="4">
    <location>
        <begin position="1353"/>
        <end position="1416"/>
    </location>
</feature>
<dbReference type="InterPro" id="IPR001119">
    <property type="entry name" value="SLH_dom"/>
</dbReference>
<feature type="domain" description="SLH" evidence="4">
    <location>
        <begin position="1485"/>
        <end position="1543"/>
    </location>
</feature>
<evidence type="ECO:0000256" key="2">
    <source>
        <dbReference type="ARBA" id="ARBA00023295"/>
    </source>
</evidence>
<evidence type="ECO:0000259" key="4">
    <source>
        <dbReference type="PROSITE" id="PS51272"/>
    </source>
</evidence>
<keyword evidence="6" id="KW-1185">Reference proteome</keyword>
<name>A0A1I1WTT7_9BACL</name>
<dbReference type="Proteomes" id="UP000198855">
    <property type="component" value="Unassembled WGS sequence"/>
</dbReference>
<dbReference type="SUPFAM" id="SSF51445">
    <property type="entry name" value="(Trans)glycosidases"/>
    <property type="match status" value="1"/>
</dbReference>
<proteinExistence type="predicted"/>
<dbReference type="EMBL" id="FOMT01000002">
    <property type="protein sequence ID" value="SFD96863.1"/>
    <property type="molecule type" value="Genomic_DNA"/>
</dbReference>
<protein>
    <submittedName>
        <fullName evidence="5">Beta-galactosidase</fullName>
    </submittedName>
</protein>
<dbReference type="GO" id="GO:0004565">
    <property type="term" value="F:beta-galactosidase activity"/>
    <property type="evidence" value="ECO:0007669"/>
    <property type="project" value="InterPro"/>
</dbReference>
<feature type="domain" description="SLH" evidence="4">
    <location>
        <begin position="1417"/>
        <end position="1478"/>
    </location>
</feature>
<organism evidence="5 6">
    <name type="scientific">Paenibacillus catalpae</name>
    <dbReference type="NCBI Taxonomy" id="1045775"/>
    <lineage>
        <taxon>Bacteria</taxon>
        <taxon>Bacillati</taxon>
        <taxon>Bacillota</taxon>
        <taxon>Bacilli</taxon>
        <taxon>Bacillales</taxon>
        <taxon>Paenibacillaceae</taxon>
        <taxon>Paenibacillus</taxon>
    </lineage>
</organism>
<evidence type="ECO:0000256" key="3">
    <source>
        <dbReference type="SAM" id="MobiDB-lite"/>
    </source>
</evidence>
<feature type="region of interest" description="Disordered" evidence="3">
    <location>
        <begin position="1159"/>
        <end position="1184"/>
    </location>
</feature>
<dbReference type="InterPro" id="IPR013529">
    <property type="entry name" value="Glyco_hydro_42_N"/>
</dbReference>
<dbReference type="Pfam" id="PF00395">
    <property type="entry name" value="SLH"/>
    <property type="match status" value="3"/>
</dbReference>
<evidence type="ECO:0000313" key="5">
    <source>
        <dbReference type="EMBL" id="SFD96863.1"/>
    </source>
</evidence>
<evidence type="ECO:0000313" key="6">
    <source>
        <dbReference type="Proteomes" id="UP000198855"/>
    </source>
</evidence>
<dbReference type="Gene3D" id="3.20.20.80">
    <property type="entry name" value="Glycosidases"/>
    <property type="match status" value="1"/>
</dbReference>
<dbReference type="InterPro" id="IPR032267">
    <property type="entry name" value="DUF4832"/>
</dbReference>
<dbReference type="InterPro" id="IPR051465">
    <property type="entry name" value="Cell_Envelope_Struct_Comp"/>
</dbReference>
<sequence length="1543" mass="165603">MRLVDKGGRIYRGKRLGEFVGNRFNTNRRDGETMSKEWTMGKKAALTALAVMMGALPAAGLPAAAEAGAGSGAAPLYGNFEDWAGGYSDQATASNRMELIKAVNLDGKLYVMAKGHGMDGTKTLYINADNDAATGALIAGWKDSAGIDYKIEDRDVYAFENGDWVQQGQAQLTDGDTVAEYEIDLTSLPAADPAGKIKVGLLSDGAMLPELGELMVSVQPPASGGAALDAPPPPADLTIDGNGAEWANVPELLRSADGKTAVKYAVSADALHMLIEGRIDNGEFPDLWEHLLIDVDRKPSTGNAMWAWASTLGSEYLVQSGLLYETNGSGGWQEAVTGLNYARSGTGDAKTIEWTLPLADLHAGDLKAVHIAFLSNAYAMPDPAGDPSEISLVAKPQLLVDGDTSDWAGIQPLTVTADGLTTVKTYVTDGKLYALLDGRIDNAEFPNLWEHLFLDIDKDPSTGTSSWAWAGKLGAEYLVQTAILYASNGSGGWDQTDTAFPYVSTGTGDHKVIEWSVPLDELGITDEQSIHAGFLSNSYASPDASGDPAVIPIRSSGSLIAVDGDDSDWSGVEIGASAGNAPYLMDAVQDEEKLYVRVKGENLDLRSVYYLNTDGDSDTGASAGLWTEEGFDYKIDRGALYEYRQQDGEWVSKGPVYLAVSDDSLEINIYLDQLGLDEPAAIELGFVNRGMLRLPMGGNPPLTVDNTVQTQDASGVFYPRQSFELLNNPYTGWVAWAKDSSKPDGTAYPQQHSMVYAGISWRELEPVKGQFDWEGIEQKYQFAYWASQGKRINLRIVLDTPTADPSHKDIPDWLYDELAAEGNAGIWYDTQEVGSGFSPNYNSSTLLAEHERMIAKVAERYDNDPRIAYVQLGSLGHWGEWHTWPSGSGVFPKLSISDQYVQHYLDAFENKQIGMRKPFPIASEQQVGLFNDVFGIKSSTEEWVGWTQNGWAGIGESVDDPADAAAAQAASAMPDFWKYAYSGGEFANGNPESWLTDDAIMESLRQMRVSHTSWLGPSSPARTAYGTDIQSNIETMQKLMGYRYVIEAVKHSGSAARGTSISVETVLNNKGVAPFYQDWKLEYSLADANGTIVYKQQQDTDLRSLLPGRHVMDNRLDLPSALAAGSYKLNVAVIDPATDAPGMKLAIEGKRPDGRYEVGSLTVSGSPGSTGGVSGSTPEDSKVQRLSNPALTDGKLAVTLLAGKERIEVPLQAAALKGNPSIVISSGDTSWEIPGELLAKAKERAGSSSAWLTIDLAPTADIATYAAKDKAKAQGVGQAFTVGVAIVTTAGETPLDFATSPIKVSVKTEAGAANIVNLYNVQGERLKAAAAVFRNGLLTAQMTEPGTYQWLRYEKAYSDVAAGHWAASAIQALAAKQVMQGVDADRFAPDRSITRAELAAMLARMPGLGIGSGDGAELPFKDIPAQAWYTEELKEVLAAGLINGYGDTFRPNAEITREELAVLAIRAASKASGGALSGTARNNGDGDYPDTDQISSWAKDSVHKAKQLGLMIGDEDGRFRPKEGVSRAEAAVITLRLMEMLLK</sequence>
<gene>
    <name evidence="5" type="ORF">SAMN05216378_1791</name>
</gene>
<dbReference type="STRING" id="1045775.SAMN05216378_1791"/>
<dbReference type="Pfam" id="PF02449">
    <property type="entry name" value="Glyco_hydro_42"/>
    <property type="match status" value="1"/>
</dbReference>
<reference evidence="6" key="1">
    <citation type="submission" date="2016-10" db="EMBL/GenBank/DDBJ databases">
        <authorList>
            <person name="Varghese N."/>
            <person name="Submissions S."/>
        </authorList>
    </citation>
    <scope>NUCLEOTIDE SEQUENCE [LARGE SCALE GENOMIC DNA]</scope>
    <source>
        <strain evidence="6">CGMCC 1.10784</strain>
    </source>
</reference>
<accession>A0A1I1WTT7</accession>
<dbReference type="InterPro" id="IPR017853">
    <property type="entry name" value="GH"/>
</dbReference>
<keyword evidence="1" id="KW-0378">Hydrolase</keyword>
<dbReference type="PANTHER" id="PTHR43308:SF5">
    <property type="entry name" value="S-LAYER PROTEIN _ PEPTIDOGLYCAN ENDO-BETA-N-ACETYLGLUCOSAMINIDASE"/>
    <property type="match status" value="1"/>
</dbReference>
<dbReference type="Pfam" id="PF16116">
    <property type="entry name" value="DUF4832"/>
    <property type="match status" value="1"/>
</dbReference>
<keyword evidence="2" id="KW-0326">Glycosidase</keyword>
<dbReference type="PROSITE" id="PS51272">
    <property type="entry name" value="SLH"/>
    <property type="match status" value="3"/>
</dbReference>
<dbReference type="GO" id="GO:0005975">
    <property type="term" value="P:carbohydrate metabolic process"/>
    <property type="evidence" value="ECO:0007669"/>
    <property type="project" value="InterPro"/>
</dbReference>